<feature type="transmembrane region" description="Helical" evidence="1">
    <location>
        <begin position="98"/>
        <end position="122"/>
    </location>
</feature>
<protein>
    <submittedName>
        <fullName evidence="2">Uncharacterized protein</fullName>
    </submittedName>
</protein>
<accession>A0A7C9MDN6</accession>
<reference evidence="2 3" key="2">
    <citation type="submission" date="2020-03" db="EMBL/GenBank/DDBJ databases">
        <title>Kangsaoukella pontilimi gen. nov., sp. nov., a new member of the family Rhodobacteraceae isolated from a tidal mudflat.</title>
        <authorList>
            <person name="Kim I.S."/>
        </authorList>
    </citation>
    <scope>NUCLEOTIDE SEQUENCE [LARGE SCALE GENOMIC DNA]</scope>
    <source>
        <strain evidence="2 3">GH1-50</strain>
    </source>
</reference>
<evidence type="ECO:0000313" key="2">
    <source>
        <dbReference type="EMBL" id="MXQ07772.1"/>
    </source>
</evidence>
<evidence type="ECO:0000313" key="3">
    <source>
        <dbReference type="Proteomes" id="UP000480350"/>
    </source>
</evidence>
<keyword evidence="1" id="KW-0812">Transmembrane</keyword>
<reference evidence="2 3" key="1">
    <citation type="submission" date="2019-12" db="EMBL/GenBank/DDBJ databases">
        <authorList>
            <person name="Lee S.D."/>
        </authorList>
    </citation>
    <scope>NUCLEOTIDE SEQUENCE [LARGE SCALE GENOMIC DNA]</scope>
    <source>
        <strain evidence="2 3">GH1-50</strain>
    </source>
</reference>
<keyword evidence="1" id="KW-0472">Membrane</keyword>
<proteinExistence type="predicted"/>
<name>A0A7C9MDN6_9RHOB</name>
<dbReference type="AlphaFoldDB" id="A0A7C9MDN6"/>
<evidence type="ECO:0000256" key="1">
    <source>
        <dbReference type="SAM" id="Phobius"/>
    </source>
</evidence>
<organism evidence="2 3">
    <name type="scientific">Kangsaoukella pontilimi</name>
    <dbReference type="NCBI Taxonomy" id="2691042"/>
    <lineage>
        <taxon>Bacteria</taxon>
        <taxon>Pseudomonadati</taxon>
        <taxon>Pseudomonadota</taxon>
        <taxon>Alphaproteobacteria</taxon>
        <taxon>Rhodobacterales</taxon>
        <taxon>Paracoccaceae</taxon>
        <taxon>Kangsaoukella</taxon>
    </lineage>
</organism>
<sequence>MPDGETLTVLALGMGWVALLLVAGLALAFAHDPDAGLWTRAHRHDQLPRVMASRYVALGLLLAGILLAGSLPLLALFFAVGAYLGLTDALIYRRAGGTVWPHAAAAGAGALAALLTLAALLLTDAGAVGAAAGAATGALGD</sequence>
<dbReference type="RefSeq" id="WP_160763630.1">
    <property type="nucleotide sequence ID" value="NZ_WUPT01000001.1"/>
</dbReference>
<comment type="caution">
    <text evidence="2">The sequence shown here is derived from an EMBL/GenBank/DDBJ whole genome shotgun (WGS) entry which is preliminary data.</text>
</comment>
<keyword evidence="3" id="KW-1185">Reference proteome</keyword>
<keyword evidence="1" id="KW-1133">Transmembrane helix</keyword>
<gene>
    <name evidence="2" type="ORF">GQ651_07925</name>
</gene>
<dbReference type="EMBL" id="WUPT01000001">
    <property type="protein sequence ID" value="MXQ07772.1"/>
    <property type="molecule type" value="Genomic_DNA"/>
</dbReference>
<feature type="transmembrane region" description="Helical" evidence="1">
    <location>
        <begin position="54"/>
        <end position="86"/>
    </location>
</feature>
<dbReference type="Proteomes" id="UP000480350">
    <property type="component" value="Unassembled WGS sequence"/>
</dbReference>